<dbReference type="InterPro" id="IPR043504">
    <property type="entry name" value="Peptidase_S1_PA_chymotrypsin"/>
</dbReference>
<dbReference type="RefSeq" id="WP_095637982.1">
    <property type="nucleotide sequence ID" value="NZ_NSKC01000010.1"/>
</dbReference>
<evidence type="ECO:0000313" key="1">
    <source>
        <dbReference type="EMBL" id="PAU81549.1"/>
    </source>
</evidence>
<organism evidence="1 2">
    <name type="scientific">Halorubrum salipaludis</name>
    <dbReference type="NCBI Taxonomy" id="2032630"/>
    <lineage>
        <taxon>Archaea</taxon>
        <taxon>Methanobacteriati</taxon>
        <taxon>Methanobacteriota</taxon>
        <taxon>Stenosarchaea group</taxon>
        <taxon>Halobacteria</taxon>
        <taxon>Halobacteriales</taxon>
        <taxon>Haloferacaceae</taxon>
        <taxon>Halorubrum</taxon>
    </lineage>
</organism>
<proteinExistence type="predicted"/>
<dbReference type="EMBL" id="NSKC01000010">
    <property type="protein sequence ID" value="PAU81549.1"/>
    <property type="molecule type" value="Genomic_DNA"/>
</dbReference>
<accession>A0A2A2FA92</accession>
<comment type="caution">
    <text evidence="1">The sequence shown here is derived from an EMBL/GenBank/DDBJ whole genome shotgun (WGS) entry which is preliminary data.</text>
</comment>
<dbReference type="AlphaFoldDB" id="A0A2A2FA92"/>
<sequence>MTEDQSRLGSVRANRGIDRRKFMKSLGAIGISGAGLNTAIGKAQAAPSRDSVRIVTHRSKGEPVRTKQVPKEWFEQKERARRGQQLLFNRLEESSGILGVGYGPSNAAVDNYRFFEVRVHVDRSEGTNADIPEEVDGVPVAITRREEYQDTYYNGNYDPVPGGVEQNSSTGTATSTARVDYGGNLYLMGARHLWVDDPNVQDSCSTQDPTGENAYQSDDYYGHVKHHFQDYDAALTNIEADDQEGQPQRDGFTDTIVDENGYIEGYVDSNGIDDMMANNLEVRKRGITTGPTTGVIEEYLDNYCSTSVTRRSLLHVSNEQQSGDSGGPVYDRDYFEGNYYLFMVSLATQATGASEAVGSTAHSMANNLGIQWRTR</sequence>
<reference evidence="1 2" key="1">
    <citation type="submission" date="2017-08" db="EMBL/GenBank/DDBJ databases">
        <title>The strain WRN001 was isolated from Binhai saline alkaline soil, Tianjin, China.</title>
        <authorList>
            <person name="Liu D."/>
            <person name="Zhang G."/>
        </authorList>
    </citation>
    <scope>NUCLEOTIDE SEQUENCE [LARGE SCALE GENOMIC DNA]</scope>
    <source>
        <strain evidence="1 2">WN019</strain>
    </source>
</reference>
<evidence type="ECO:0000313" key="2">
    <source>
        <dbReference type="Proteomes" id="UP000218083"/>
    </source>
</evidence>
<dbReference type="InterPro" id="IPR006311">
    <property type="entry name" value="TAT_signal"/>
</dbReference>
<dbReference type="Gene3D" id="2.40.10.10">
    <property type="entry name" value="Trypsin-like serine proteases"/>
    <property type="match status" value="2"/>
</dbReference>
<gene>
    <name evidence="1" type="ORF">CK500_14755</name>
</gene>
<dbReference type="OrthoDB" id="333539at2157"/>
<keyword evidence="2" id="KW-1185">Reference proteome</keyword>
<dbReference type="PROSITE" id="PS51318">
    <property type="entry name" value="TAT"/>
    <property type="match status" value="1"/>
</dbReference>
<name>A0A2A2FA92_9EURY</name>
<dbReference type="Proteomes" id="UP000218083">
    <property type="component" value="Unassembled WGS sequence"/>
</dbReference>
<protein>
    <submittedName>
        <fullName evidence="1">Uncharacterized protein</fullName>
    </submittedName>
</protein>